<comment type="subcellular location">
    <subcellularLocation>
        <location evidence="1">Nucleus</location>
    </subcellularLocation>
</comment>
<reference evidence="4" key="1">
    <citation type="journal article" date="2020" name="bioRxiv">
        <title>Comparative genomics of Chlamydomonas.</title>
        <authorList>
            <person name="Craig R.J."/>
            <person name="Hasan A.R."/>
            <person name="Ness R.W."/>
            <person name="Keightley P.D."/>
        </authorList>
    </citation>
    <scope>NUCLEOTIDE SEQUENCE</scope>
    <source>
        <strain evidence="4">CCAP 11/70</strain>
    </source>
</reference>
<dbReference type="GO" id="GO:0016592">
    <property type="term" value="C:mediator complex"/>
    <property type="evidence" value="ECO:0007669"/>
    <property type="project" value="InterPro"/>
</dbReference>
<dbReference type="PANTHER" id="PTHR12465">
    <property type="entry name" value="UBIQUITIN SPECIFIC PROTEASE HOMOLOG 49"/>
    <property type="match status" value="1"/>
</dbReference>
<evidence type="ECO:0000313" key="5">
    <source>
        <dbReference type="Proteomes" id="UP000612055"/>
    </source>
</evidence>
<dbReference type="OrthoDB" id="1854899at2759"/>
<dbReference type="EMBL" id="JAEHOE010000029">
    <property type="protein sequence ID" value="KAG2494706.1"/>
    <property type="molecule type" value="Genomic_DNA"/>
</dbReference>
<protein>
    <recommendedName>
        <fullName evidence="6">Mediator complex subunit 20</fullName>
    </recommendedName>
</protein>
<proteinExistence type="inferred from homology"/>
<evidence type="ECO:0000256" key="2">
    <source>
        <dbReference type="ARBA" id="ARBA00010743"/>
    </source>
</evidence>
<dbReference type="InterPro" id="IPR013921">
    <property type="entry name" value="Mediator_Med20"/>
</dbReference>
<sequence>MGGPAAGPAAGAGGLCKDMWAVTFKEAPDQAYLLIRPDHKALECDAAVLRLLEKKLEYGKQMTVTLAGPTFSKGDFVLRLCTATQQIHSNQALLGHCLELEYLPVSSPAVAEGMVGEFVDLLRQTLTAAGGAGLELVRPSYDKYGMGGQPYGRLHAAVAYGEMVVTLLNASAAAQQPAAK</sequence>
<dbReference type="GO" id="GO:0006357">
    <property type="term" value="P:regulation of transcription by RNA polymerase II"/>
    <property type="evidence" value="ECO:0007669"/>
    <property type="project" value="InterPro"/>
</dbReference>
<comment type="similarity">
    <text evidence="2">Belongs to the Mediator complex subunit 20 family.</text>
</comment>
<evidence type="ECO:0008006" key="6">
    <source>
        <dbReference type="Google" id="ProtNLM"/>
    </source>
</evidence>
<keyword evidence="5" id="KW-1185">Reference proteome</keyword>
<dbReference type="PANTHER" id="PTHR12465:SF0">
    <property type="entry name" value="MEDIATOR OF RNA POLYMERASE II TRANSCRIPTION SUBUNIT 20"/>
    <property type="match status" value="1"/>
</dbReference>
<dbReference type="GO" id="GO:0003713">
    <property type="term" value="F:transcription coactivator activity"/>
    <property type="evidence" value="ECO:0007669"/>
    <property type="project" value="TreeGrafter"/>
</dbReference>
<dbReference type="AlphaFoldDB" id="A0A835Y5T7"/>
<dbReference type="Proteomes" id="UP000612055">
    <property type="component" value="Unassembled WGS sequence"/>
</dbReference>
<accession>A0A835Y5T7</accession>
<comment type="caution">
    <text evidence="4">The sequence shown here is derived from an EMBL/GenBank/DDBJ whole genome shotgun (WGS) entry which is preliminary data.</text>
</comment>
<keyword evidence="3" id="KW-0539">Nucleus</keyword>
<evidence type="ECO:0000256" key="3">
    <source>
        <dbReference type="ARBA" id="ARBA00023242"/>
    </source>
</evidence>
<organism evidence="4 5">
    <name type="scientific">Edaphochlamys debaryana</name>
    <dbReference type="NCBI Taxonomy" id="47281"/>
    <lineage>
        <taxon>Eukaryota</taxon>
        <taxon>Viridiplantae</taxon>
        <taxon>Chlorophyta</taxon>
        <taxon>core chlorophytes</taxon>
        <taxon>Chlorophyceae</taxon>
        <taxon>CS clade</taxon>
        <taxon>Chlamydomonadales</taxon>
        <taxon>Chlamydomonadales incertae sedis</taxon>
        <taxon>Edaphochlamys</taxon>
    </lineage>
</organism>
<name>A0A835Y5T7_9CHLO</name>
<evidence type="ECO:0000256" key="1">
    <source>
        <dbReference type="ARBA" id="ARBA00004123"/>
    </source>
</evidence>
<gene>
    <name evidence="4" type="ORF">HYH03_007220</name>
</gene>
<evidence type="ECO:0000313" key="4">
    <source>
        <dbReference type="EMBL" id="KAG2494706.1"/>
    </source>
</evidence>